<sequence length="248" mass="27796">MGEHTRIIKLDATDSTNVFLKELLQSSGPLEDYTAIVASKQLKGRGQMGSAWESEGCKNLTFSVLKCFDSLRAEQQFLLNIGVSLAVCDALEAYEIPNLKVKWPNDIMSGSFKICGILIENVLKGQWVQHSIIGIGLNVNQERFENLDRAASLKSITGHFYDLDGLLNQILEKLQGHLDAMEGKTMAQLLPTYEKHLFRKDKPSTFTNADGELFMGFIRGVSSTGKLVVELEDRIFKEFDLKEVTLLY</sequence>
<dbReference type="InterPro" id="IPR004143">
    <property type="entry name" value="BPL_LPL_catalytic"/>
</dbReference>
<keyword evidence="1 4" id="KW-0436">Ligase</keyword>
<keyword evidence="6" id="KW-1185">Reference proteome</keyword>
<dbReference type="Pfam" id="PF03099">
    <property type="entry name" value="BPL_LplA_LipB"/>
    <property type="match status" value="1"/>
</dbReference>
<dbReference type="EMBL" id="FOKU01000014">
    <property type="protein sequence ID" value="SFC58895.1"/>
    <property type="molecule type" value="Genomic_DNA"/>
</dbReference>
<dbReference type="STRING" id="1055723.SAMN05216293_2074"/>
<dbReference type="AlphaFoldDB" id="A0A1M6VXC0"/>
<dbReference type="RefSeq" id="WP_072879543.1">
    <property type="nucleotide sequence ID" value="NZ_FOKU01000014.1"/>
</dbReference>
<dbReference type="OrthoDB" id="9807064at2"/>
<dbReference type="Proteomes" id="UP000198940">
    <property type="component" value="Unassembled WGS sequence"/>
</dbReference>
<proteinExistence type="predicted"/>
<feature type="domain" description="BPL/LPL catalytic" evidence="2">
    <location>
        <begin position="10"/>
        <end position="182"/>
    </location>
</feature>
<dbReference type="Proteomes" id="UP000184031">
    <property type="component" value="Unassembled WGS sequence"/>
</dbReference>
<evidence type="ECO:0000313" key="3">
    <source>
        <dbReference type="EMBL" id="SFC58895.1"/>
    </source>
</evidence>
<dbReference type="CDD" id="cd16442">
    <property type="entry name" value="BPL"/>
    <property type="match status" value="1"/>
</dbReference>
<evidence type="ECO:0000313" key="5">
    <source>
        <dbReference type="Proteomes" id="UP000184031"/>
    </source>
</evidence>
<accession>A0A1M6VXC0</accession>
<dbReference type="EMBL" id="FRAT01000005">
    <property type="protein sequence ID" value="SHK86087.1"/>
    <property type="molecule type" value="Genomic_DNA"/>
</dbReference>
<dbReference type="InterPro" id="IPR004408">
    <property type="entry name" value="Biotin_CoA_COase_ligase"/>
</dbReference>
<reference evidence="4 5" key="1">
    <citation type="submission" date="2016-11" db="EMBL/GenBank/DDBJ databases">
        <authorList>
            <person name="Varghese N."/>
            <person name="Submissions S."/>
        </authorList>
    </citation>
    <scope>NUCLEOTIDE SEQUENCE [LARGE SCALE GENOMIC DNA]</scope>
    <source>
        <strain evidence="4 5">CGMCC 1.12174</strain>
        <strain evidence="3 6">DSM 26351</strain>
    </source>
</reference>
<name>A0A1M6VXC0_9FLAO</name>
<organism evidence="4 5">
    <name type="scientific">Flagellimonas taeanensis</name>
    <dbReference type="NCBI Taxonomy" id="1005926"/>
    <lineage>
        <taxon>Bacteria</taxon>
        <taxon>Pseudomonadati</taxon>
        <taxon>Bacteroidota</taxon>
        <taxon>Flavobacteriia</taxon>
        <taxon>Flavobacteriales</taxon>
        <taxon>Flavobacteriaceae</taxon>
        <taxon>Flagellimonas</taxon>
    </lineage>
</organism>
<dbReference type="GO" id="GO:0004077">
    <property type="term" value="F:biotin--[biotin carboxyl-carrier protein] ligase activity"/>
    <property type="evidence" value="ECO:0007669"/>
    <property type="project" value="InterPro"/>
</dbReference>
<evidence type="ECO:0000313" key="4">
    <source>
        <dbReference type="EMBL" id="SHK86087.1"/>
    </source>
</evidence>
<comment type="caution">
    <text evidence="4">The sequence shown here is derived from an EMBL/GenBank/DDBJ whole genome shotgun (WGS) entry which is preliminary data.</text>
</comment>
<dbReference type="GO" id="GO:0005737">
    <property type="term" value="C:cytoplasm"/>
    <property type="evidence" value="ECO:0007669"/>
    <property type="project" value="TreeGrafter"/>
</dbReference>
<evidence type="ECO:0000259" key="2">
    <source>
        <dbReference type="PROSITE" id="PS51733"/>
    </source>
</evidence>
<dbReference type="PANTHER" id="PTHR12835">
    <property type="entry name" value="BIOTIN PROTEIN LIGASE"/>
    <property type="match status" value="1"/>
</dbReference>
<dbReference type="PROSITE" id="PS51733">
    <property type="entry name" value="BPL_LPL_CATALYTIC"/>
    <property type="match status" value="1"/>
</dbReference>
<dbReference type="PANTHER" id="PTHR12835:SF5">
    <property type="entry name" value="BIOTIN--PROTEIN LIGASE"/>
    <property type="match status" value="1"/>
</dbReference>
<dbReference type="Gene3D" id="3.30.930.10">
    <property type="entry name" value="Bira Bifunctional Protein, Domain 2"/>
    <property type="match status" value="1"/>
</dbReference>
<gene>
    <name evidence="3" type="ORF">SAMN04487891_11462</name>
    <name evidence="4" type="ORF">SAMN05216293_2074</name>
</gene>
<dbReference type="SUPFAM" id="SSF55681">
    <property type="entry name" value="Class II aaRS and biotin synthetases"/>
    <property type="match status" value="1"/>
</dbReference>
<protein>
    <submittedName>
        <fullName evidence="4">BirA family transcriptional regulator, biotin operon repressor / biotin-[acetyl-CoA-carboxylase] ligase</fullName>
    </submittedName>
</protein>
<evidence type="ECO:0000256" key="1">
    <source>
        <dbReference type="ARBA" id="ARBA00022598"/>
    </source>
</evidence>
<dbReference type="NCBIfam" id="TIGR00121">
    <property type="entry name" value="birA_ligase"/>
    <property type="match status" value="1"/>
</dbReference>
<evidence type="ECO:0000313" key="6">
    <source>
        <dbReference type="Proteomes" id="UP000198940"/>
    </source>
</evidence>
<dbReference type="InterPro" id="IPR045864">
    <property type="entry name" value="aa-tRNA-synth_II/BPL/LPL"/>
</dbReference>